<dbReference type="InterPro" id="IPR001789">
    <property type="entry name" value="Sig_transdc_resp-reg_receiver"/>
</dbReference>
<dbReference type="Proteomes" id="UP000030451">
    <property type="component" value="Unassembled WGS sequence"/>
</dbReference>
<dbReference type="PROSITE" id="PS50110">
    <property type="entry name" value="RESPONSE_REGULATORY"/>
    <property type="match status" value="1"/>
</dbReference>
<dbReference type="SMART" id="SM00471">
    <property type="entry name" value="HDc"/>
    <property type="match status" value="1"/>
</dbReference>
<proteinExistence type="predicted"/>
<dbReference type="InterPro" id="IPR011006">
    <property type="entry name" value="CheY-like_superfamily"/>
</dbReference>
<evidence type="ECO:0000259" key="4">
    <source>
        <dbReference type="PROSITE" id="PS51832"/>
    </source>
</evidence>
<dbReference type="CDD" id="cd00077">
    <property type="entry name" value="HDc"/>
    <property type="match status" value="1"/>
</dbReference>
<dbReference type="InterPro" id="IPR037522">
    <property type="entry name" value="HD_GYP_dom"/>
</dbReference>
<evidence type="ECO:0000259" key="3">
    <source>
        <dbReference type="PROSITE" id="PS51831"/>
    </source>
</evidence>
<comment type="caution">
    <text evidence="5">The sequence shown here is derived from an EMBL/GenBank/DDBJ whole genome shotgun (WGS) entry which is preliminary data.</text>
</comment>
<sequence>MKKVLVVDDDPTNLQVLRQVLRHDFETIFANSGAKCLELASKYQPDIILLDVMMPDMDGYQTCCALKANPQTEKIPVIFVTALSEVGDETRGFDVGAVDYILKPICAPIVIRRVKNHLSLIRAKELEASHREAIFMLGDAGHYNDNDTGVHIWRMASYAKAISKSYGWSSDEQTLIELAAPLHDTGKIGIPDSILKAKRSLTPEEWEIMKTHSEIGARILSKSHSPMFKMAAEIALYHHERWDGTGYPEGLKGAEIPESARIVAVADVFDALTMERPYKSAWPVEKAVEEIQKGSGSHFEPRVVECFMSSLSEILDAKKRWDSE</sequence>
<dbReference type="SUPFAM" id="SSF52172">
    <property type="entry name" value="CheY-like"/>
    <property type="match status" value="1"/>
</dbReference>
<feature type="domain" description="Response regulatory" evidence="2">
    <location>
        <begin position="3"/>
        <end position="118"/>
    </location>
</feature>
<dbReference type="EMBL" id="JRWP01000028">
    <property type="protein sequence ID" value="KGY08146.1"/>
    <property type="molecule type" value="Genomic_DNA"/>
</dbReference>
<dbReference type="OrthoDB" id="6210373at2"/>
<dbReference type="Pfam" id="PF13487">
    <property type="entry name" value="HD_5"/>
    <property type="match status" value="1"/>
</dbReference>
<dbReference type="Gene3D" id="1.10.3210.10">
    <property type="entry name" value="Hypothetical protein af1432"/>
    <property type="match status" value="1"/>
</dbReference>
<dbReference type="RefSeq" id="WP_038191563.1">
    <property type="nucleotide sequence ID" value="NZ_JRWP01000028.1"/>
</dbReference>
<dbReference type="AlphaFoldDB" id="A0A0A5HXA0"/>
<dbReference type="Pfam" id="PF00072">
    <property type="entry name" value="Response_reg"/>
    <property type="match status" value="1"/>
</dbReference>
<dbReference type="InterPro" id="IPR003607">
    <property type="entry name" value="HD/PDEase_dom"/>
</dbReference>
<evidence type="ECO:0000259" key="2">
    <source>
        <dbReference type="PROSITE" id="PS50110"/>
    </source>
</evidence>
<dbReference type="PANTHER" id="PTHR45228">
    <property type="entry name" value="CYCLIC DI-GMP PHOSPHODIESTERASE TM_0186-RELATED"/>
    <property type="match status" value="1"/>
</dbReference>
<dbReference type="GO" id="GO:0000160">
    <property type="term" value="P:phosphorelay signal transduction system"/>
    <property type="evidence" value="ECO:0007669"/>
    <property type="project" value="InterPro"/>
</dbReference>
<reference evidence="5 6" key="1">
    <citation type="submission" date="2014-10" db="EMBL/GenBank/DDBJ databases">
        <title>Genome sequencing of Vibrio sinaloensis T08.</title>
        <authorList>
            <person name="Chan K.-G."/>
            <person name="Mohamad N.I."/>
        </authorList>
    </citation>
    <scope>NUCLEOTIDE SEQUENCE [LARGE SCALE GENOMIC DNA]</scope>
    <source>
        <strain evidence="5 6">T08</strain>
    </source>
</reference>
<dbReference type="InterPro" id="IPR006674">
    <property type="entry name" value="HD_domain"/>
</dbReference>
<feature type="modified residue" description="4-aspartylphosphate" evidence="1">
    <location>
        <position position="51"/>
    </location>
</feature>
<feature type="domain" description="HD" evidence="3">
    <location>
        <begin position="148"/>
        <end position="272"/>
    </location>
</feature>
<dbReference type="Gene3D" id="3.40.50.2300">
    <property type="match status" value="1"/>
</dbReference>
<keyword evidence="1" id="KW-0597">Phosphoprotein</keyword>
<dbReference type="SUPFAM" id="SSF109604">
    <property type="entry name" value="HD-domain/PDEase-like"/>
    <property type="match status" value="1"/>
</dbReference>
<gene>
    <name evidence="5" type="ORF">NM06_14035</name>
</gene>
<evidence type="ECO:0000313" key="6">
    <source>
        <dbReference type="Proteomes" id="UP000030451"/>
    </source>
</evidence>
<dbReference type="GO" id="GO:0008081">
    <property type="term" value="F:phosphoric diester hydrolase activity"/>
    <property type="evidence" value="ECO:0007669"/>
    <property type="project" value="UniProtKB-ARBA"/>
</dbReference>
<dbReference type="PANTHER" id="PTHR45228:SF1">
    <property type="entry name" value="CYCLIC DI-GMP PHOSPHODIESTERASE TM_0186"/>
    <property type="match status" value="1"/>
</dbReference>
<evidence type="ECO:0000256" key="1">
    <source>
        <dbReference type="PROSITE-ProRule" id="PRU00169"/>
    </source>
</evidence>
<organism evidence="5 6">
    <name type="scientific">Photobacterium sp. (strain ATCC 43367)</name>
    <dbReference type="NCBI Taxonomy" id="379097"/>
    <lineage>
        <taxon>Bacteria</taxon>
        <taxon>Pseudomonadati</taxon>
        <taxon>Pseudomonadota</taxon>
        <taxon>Gammaproteobacteria</taxon>
        <taxon>Vibrionales</taxon>
        <taxon>Vibrionaceae</taxon>
        <taxon>Vibrio</taxon>
        <taxon>Vibrio oreintalis group</taxon>
    </lineage>
</organism>
<dbReference type="STRING" id="379097.SE23_18640"/>
<dbReference type="SMART" id="SM00448">
    <property type="entry name" value="REC"/>
    <property type="match status" value="1"/>
</dbReference>
<dbReference type="PROSITE" id="PS51832">
    <property type="entry name" value="HD_GYP"/>
    <property type="match status" value="1"/>
</dbReference>
<dbReference type="PROSITE" id="PS51831">
    <property type="entry name" value="HD"/>
    <property type="match status" value="1"/>
</dbReference>
<feature type="domain" description="HD-GYP" evidence="4">
    <location>
        <begin position="126"/>
        <end position="323"/>
    </location>
</feature>
<dbReference type="CDD" id="cd19920">
    <property type="entry name" value="REC_PA4781-like"/>
    <property type="match status" value="1"/>
</dbReference>
<evidence type="ECO:0000313" key="5">
    <source>
        <dbReference type="EMBL" id="KGY08146.1"/>
    </source>
</evidence>
<name>A0A0A5HXA0_PHOS4</name>
<accession>A0A0A5HXA0</accession>
<dbReference type="InterPro" id="IPR052020">
    <property type="entry name" value="Cyclic_di-GMP/3'3'-cGAMP_PDE"/>
</dbReference>
<protein>
    <submittedName>
        <fullName evidence="5">Chemotaxis protein CheY</fullName>
    </submittedName>
</protein>